<dbReference type="GO" id="GO:0043565">
    <property type="term" value="F:sequence-specific DNA binding"/>
    <property type="evidence" value="ECO:0007669"/>
    <property type="project" value="InterPro"/>
</dbReference>
<comment type="caution">
    <text evidence="5">The sequence shown here is derived from an EMBL/GenBank/DDBJ whole genome shotgun (WGS) entry which is preliminary data.</text>
</comment>
<organism evidence="5 6">
    <name type="scientific">Nocardia transvalensis</name>
    <dbReference type="NCBI Taxonomy" id="37333"/>
    <lineage>
        <taxon>Bacteria</taxon>
        <taxon>Bacillati</taxon>
        <taxon>Actinomycetota</taxon>
        <taxon>Actinomycetes</taxon>
        <taxon>Mycobacteriales</taxon>
        <taxon>Nocardiaceae</taxon>
        <taxon>Nocardia</taxon>
    </lineage>
</organism>
<proteinExistence type="predicted"/>
<dbReference type="GO" id="GO:0003700">
    <property type="term" value="F:DNA-binding transcription factor activity"/>
    <property type="evidence" value="ECO:0007669"/>
    <property type="project" value="InterPro"/>
</dbReference>
<dbReference type="PANTHER" id="PTHR46796">
    <property type="entry name" value="HTH-TYPE TRANSCRIPTIONAL ACTIVATOR RHAS-RELATED"/>
    <property type="match status" value="1"/>
</dbReference>
<sequence>MAAVEFDSDSLGATEQFLNQHYTTMRIGNGVETTPVRSHIVRESFGTVDLDRLDLGFDMVYNADPLAKICLCGVETGWVEEHYLDEGTDTFGPGEIGVLTPPDLPYSGVIHQSRYTITMFAPAELGRIASTGPDAGDLPVEIIGHRPVSAAAGRTLTDAITHLREMTAGYPDGVPPLIAGAATQYLAASVLQAFPTTAVVDPTAADRRDAHPDCVRRALSYMESHVQEDISVADIAAAAYVTVRALQLAFRRHLDTTPMAYLKRMRLRGAHEQLAAATVDDRATVAGIAATWGFAHPGRFAALYREHYGRAPGVTLGADSR</sequence>
<evidence type="ECO:0000256" key="3">
    <source>
        <dbReference type="ARBA" id="ARBA00023163"/>
    </source>
</evidence>
<evidence type="ECO:0000259" key="4">
    <source>
        <dbReference type="PROSITE" id="PS01124"/>
    </source>
</evidence>
<dbReference type="InterPro" id="IPR018060">
    <property type="entry name" value="HTH_AraC"/>
</dbReference>
<dbReference type="SUPFAM" id="SSF46689">
    <property type="entry name" value="Homeodomain-like"/>
    <property type="match status" value="1"/>
</dbReference>
<keyword evidence="3" id="KW-0804">Transcription</keyword>
<name>A0A7W9PJ00_9NOCA</name>
<evidence type="ECO:0000313" key="5">
    <source>
        <dbReference type="EMBL" id="MBB5916588.1"/>
    </source>
</evidence>
<dbReference type="Proteomes" id="UP000540412">
    <property type="component" value="Unassembled WGS sequence"/>
</dbReference>
<dbReference type="EMBL" id="JACHIT010000002">
    <property type="protein sequence ID" value="MBB5916588.1"/>
    <property type="molecule type" value="Genomic_DNA"/>
</dbReference>
<feature type="domain" description="HTH araC/xylS-type" evidence="4">
    <location>
        <begin position="216"/>
        <end position="318"/>
    </location>
</feature>
<dbReference type="Pfam" id="PF12833">
    <property type="entry name" value="HTH_18"/>
    <property type="match status" value="1"/>
</dbReference>
<reference evidence="5 6" key="1">
    <citation type="submission" date="2020-08" db="EMBL/GenBank/DDBJ databases">
        <title>Sequencing the genomes of 1000 actinobacteria strains.</title>
        <authorList>
            <person name="Klenk H.-P."/>
        </authorList>
    </citation>
    <scope>NUCLEOTIDE SEQUENCE [LARGE SCALE GENOMIC DNA]</scope>
    <source>
        <strain evidence="5 6">DSM 43582</strain>
    </source>
</reference>
<gene>
    <name evidence="5" type="ORF">BJY24_005500</name>
</gene>
<evidence type="ECO:0000256" key="1">
    <source>
        <dbReference type="ARBA" id="ARBA00023015"/>
    </source>
</evidence>
<evidence type="ECO:0000313" key="6">
    <source>
        <dbReference type="Proteomes" id="UP000540412"/>
    </source>
</evidence>
<dbReference type="PROSITE" id="PS01124">
    <property type="entry name" value="HTH_ARAC_FAMILY_2"/>
    <property type="match status" value="1"/>
</dbReference>
<dbReference type="AlphaFoldDB" id="A0A7W9PJ00"/>
<protein>
    <submittedName>
        <fullName evidence="5">AraC-like DNA-binding protein</fullName>
    </submittedName>
</protein>
<dbReference type="RefSeq" id="WP_040754245.1">
    <property type="nucleotide sequence ID" value="NZ_JACHIT010000002.1"/>
</dbReference>
<dbReference type="InterPro" id="IPR050204">
    <property type="entry name" value="AraC_XylS_family_regulators"/>
</dbReference>
<keyword evidence="6" id="KW-1185">Reference proteome</keyword>
<dbReference type="Gene3D" id="1.10.10.60">
    <property type="entry name" value="Homeodomain-like"/>
    <property type="match status" value="1"/>
</dbReference>
<evidence type="ECO:0000256" key="2">
    <source>
        <dbReference type="ARBA" id="ARBA00023125"/>
    </source>
</evidence>
<dbReference type="PANTHER" id="PTHR46796:SF12">
    <property type="entry name" value="HTH-TYPE DNA-BINDING TRANSCRIPTIONAL ACTIVATOR EUTR"/>
    <property type="match status" value="1"/>
</dbReference>
<accession>A0A7W9PJ00</accession>
<keyword evidence="2 5" id="KW-0238">DNA-binding</keyword>
<dbReference type="SMART" id="SM00342">
    <property type="entry name" value="HTH_ARAC"/>
    <property type="match status" value="1"/>
</dbReference>
<dbReference type="InterPro" id="IPR009057">
    <property type="entry name" value="Homeodomain-like_sf"/>
</dbReference>
<keyword evidence="1" id="KW-0805">Transcription regulation</keyword>